<feature type="chain" id="PRO_5043577835" evidence="2">
    <location>
        <begin position="26"/>
        <end position="294"/>
    </location>
</feature>
<sequence>MKKTSALWCAALLQLLLLAATSAHGALREEQLDVPVQVSDIYGKRIAQSIRVTVFSDDANPAPAPLIVLNHGRAAQSAERAAMGRARYSVASRFFVAQGFVVAVPTRVGYGVTGGEDVEASGQCGSRRYAPAYEAGLAQTLRVLQVMRARPDVDPARAVIVGQSFGGTIAIAAAAQNPAGVVAAINFAGGGGGNPKTQPQRPCSPEALERLFGQYGKTAHMPTLWIYTENDQYFGPTYPQEWFKAFREAGGKGEFTQFPPYGEDGHALFSRYPEVWQPRVRVFLEQVGLMRQRR</sequence>
<feature type="domain" description="Dienelactone hydrolase" evidence="3">
    <location>
        <begin position="93"/>
        <end position="274"/>
    </location>
</feature>
<dbReference type="RefSeq" id="WP_307684141.1">
    <property type="nucleotide sequence ID" value="NZ_JAUSRD010000002.1"/>
</dbReference>
<evidence type="ECO:0000256" key="2">
    <source>
        <dbReference type="SAM" id="SignalP"/>
    </source>
</evidence>
<protein>
    <submittedName>
        <fullName evidence="4">Dienelactone hydrolase</fullName>
    </submittedName>
</protein>
<comment type="caution">
    <text evidence="4">The sequence shown here is derived from an EMBL/GenBank/DDBJ whole genome shotgun (WGS) entry which is preliminary data.</text>
</comment>
<dbReference type="AlphaFoldDB" id="A0AAW8CNW4"/>
<proteinExistence type="predicted"/>
<dbReference type="GO" id="GO:0052689">
    <property type="term" value="F:carboxylic ester hydrolase activity"/>
    <property type="evidence" value="ECO:0007669"/>
    <property type="project" value="UniProtKB-ARBA"/>
</dbReference>
<dbReference type="InterPro" id="IPR002925">
    <property type="entry name" value="Dienelactn_hydro"/>
</dbReference>
<organism evidence="4 5">
    <name type="scientific">Variovorax boronicumulans</name>
    <dbReference type="NCBI Taxonomy" id="436515"/>
    <lineage>
        <taxon>Bacteria</taxon>
        <taxon>Pseudomonadati</taxon>
        <taxon>Pseudomonadota</taxon>
        <taxon>Betaproteobacteria</taxon>
        <taxon>Burkholderiales</taxon>
        <taxon>Comamonadaceae</taxon>
        <taxon>Variovorax</taxon>
    </lineage>
</organism>
<accession>A0AAW8CNW4</accession>
<keyword evidence="1 4" id="KW-0378">Hydrolase</keyword>
<evidence type="ECO:0000313" key="4">
    <source>
        <dbReference type="EMBL" id="MDP9892089.1"/>
    </source>
</evidence>
<dbReference type="Pfam" id="PF01738">
    <property type="entry name" value="DLH"/>
    <property type="match status" value="1"/>
</dbReference>
<dbReference type="EMBL" id="JAUSRD010000002">
    <property type="protein sequence ID" value="MDP9892089.1"/>
    <property type="molecule type" value="Genomic_DNA"/>
</dbReference>
<name>A0AAW8CNW4_9BURK</name>
<evidence type="ECO:0000313" key="5">
    <source>
        <dbReference type="Proteomes" id="UP001242045"/>
    </source>
</evidence>
<dbReference type="SUPFAM" id="SSF53474">
    <property type="entry name" value="alpha/beta-Hydrolases"/>
    <property type="match status" value="1"/>
</dbReference>
<dbReference type="Proteomes" id="UP001242045">
    <property type="component" value="Unassembled WGS sequence"/>
</dbReference>
<dbReference type="PANTHER" id="PTHR22946">
    <property type="entry name" value="DIENELACTONE HYDROLASE DOMAIN-CONTAINING PROTEIN-RELATED"/>
    <property type="match status" value="1"/>
</dbReference>
<dbReference type="PANTHER" id="PTHR22946:SF9">
    <property type="entry name" value="POLYKETIDE TRANSFERASE AF380"/>
    <property type="match status" value="1"/>
</dbReference>
<evidence type="ECO:0000256" key="1">
    <source>
        <dbReference type="ARBA" id="ARBA00022801"/>
    </source>
</evidence>
<keyword evidence="2" id="KW-0732">Signal</keyword>
<feature type="signal peptide" evidence="2">
    <location>
        <begin position="1"/>
        <end position="25"/>
    </location>
</feature>
<dbReference type="InterPro" id="IPR050261">
    <property type="entry name" value="FrsA_esterase"/>
</dbReference>
<reference evidence="4" key="1">
    <citation type="submission" date="2023-07" db="EMBL/GenBank/DDBJ databases">
        <title>Sorghum-associated microbial communities from plants grown in Nebraska, USA.</title>
        <authorList>
            <person name="Schachtman D."/>
        </authorList>
    </citation>
    <scope>NUCLEOTIDE SEQUENCE</scope>
    <source>
        <strain evidence="4">DS3754</strain>
    </source>
</reference>
<gene>
    <name evidence="4" type="ORF">J2W31_001192</name>
</gene>
<evidence type="ECO:0000259" key="3">
    <source>
        <dbReference type="Pfam" id="PF01738"/>
    </source>
</evidence>
<dbReference type="InterPro" id="IPR029058">
    <property type="entry name" value="AB_hydrolase_fold"/>
</dbReference>
<dbReference type="Gene3D" id="3.40.50.1820">
    <property type="entry name" value="alpha/beta hydrolase"/>
    <property type="match status" value="1"/>
</dbReference>